<reference evidence="2" key="1">
    <citation type="submission" date="2013-08" db="EMBL/GenBank/DDBJ databases">
        <authorList>
            <person name="Durkin A.S."/>
            <person name="Haft D.R."/>
            <person name="McCorrison J."/>
            <person name="Torralba M."/>
            <person name="Gillis M."/>
            <person name="Haft D.H."/>
            <person name="Methe B."/>
            <person name="Sutton G."/>
            <person name="Nelson K.E."/>
        </authorList>
    </citation>
    <scope>NUCLEOTIDE SEQUENCE [LARGE SCALE GENOMIC DNA]</scope>
    <source>
        <strain evidence="2">F0233</strain>
    </source>
</reference>
<evidence type="ECO:0000313" key="3">
    <source>
        <dbReference type="Proteomes" id="UP000017052"/>
    </source>
</evidence>
<organism evidence="2 3">
    <name type="scientific">Propionibacterium acidifaciens F0233</name>
    <dbReference type="NCBI Taxonomy" id="553198"/>
    <lineage>
        <taxon>Bacteria</taxon>
        <taxon>Bacillati</taxon>
        <taxon>Actinomycetota</taxon>
        <taxon>Actinomycetes</taxon>
        <taxon>Propionibacteriales</taxon>
        <taxon>Propionibacteriaceae</taxon>
        <taxon>Propionibacterium</taxon>
    </lineage>
</organism>
<comment type="caution">
    <text evidence="2">The sequence shown here is derived from an EMBL/GenBank/DDBJ whole genome shotgun (WGS) entry which is preliminary data.</text>
</comment>
<dbReference type="Proteomes" id="UP000017052">
    <property type="component" value="Unassembled WGS sequence"/>
</dbReference>
<gene>
    <name evidence="2" type="ORF">HMPREF0682_0154</name>
</gene>
<proteinExistence type="predicted"/>
<feature type="compositionally biased region" description="Basic residues" evidence="1">
    <location>
        <begin position="30"/>
        <end position="39"/>
    </location>
</feature>
<feature type="region of interest" description="Disordered" evidence="1">
    <location>
        <begin position="22"/>
        <end position="49"/>
    </location>
</feature>
<dbReference type="AlphaFoldDB" id="U2R2Q4"/>
<evidence type="ECO:0000256" key="1">
    <source>
        <dbReference type="SAM" id="MobiDB-lite"/>
    </source>
</evidence>
<keyword evidence="3" id="KW-1185">Reference proteome</keyword>
<sequence length="49" mass="5415">MEDVDVLPAEFTRMRSASRVPIDSTLGSVRPRRRPRGRGRAFGAGFVPS</sequence>
<evidence type="ECO:0000313" key="2">
    <source>
        <dbReference type="EMBL" id="ERK63146.1"/>
    </source>
</evidence>
<accession>U2R2Q4</accession>
<name>U2R2Q4_9ACTN</name>
<protein>
    <submittedName>
        <fullName evidence="2">Uncharacterized protein</fullName>
    </submittedName>
</protein>
<dbReference type="EMBL" id="ACVN02000017">
    <property type="protein sequence ID" value="ERK63146.1"/>
    <property type="molecule type" value="Genomic_DNA"/>
</dbReference>